<protein>
    <submittedName>
        <fullName evidence="1">Uncharacterized protein</fullName>
    </submittedName>
</protein>
<comment type="caution">
    <text evidence="1">The sequence shown here is derived from an EMBL/GenBank/DDBJ whole genome shotgun (WGS) entry which is preliminary data.</text>
</comment>
<dbReference type="Proteomes" id="UP000298030">
    <property type="component" value="Unassembled WGS sequence"/>
</dbReference>
<reference evidence="1 2" key="1">
    <citation type="journal article" date="2019" name="Nat. Ecol. Evol.">
        <title>Megaphylogeny resolves global patterns of mushroom evolution.</title>
        <authorList>
            <person name="Varga T."/>
            <person name="Krizsan K."/>
            <person name="Foldi C."/>
            <person name="Dima B."/>
            <person name="Sanchez-Garcia M."/>
            <person name="Sanchez-Ramirez S."/>
            <person name="Szollosi G.J."/>
            <person name="Szarkandi J.G."/>
            <person name="Papp V."/>
            <person name="Albert L."/>
            <person name="Andreopoulos W."/>
            <person name="Angelini C."/>
            <person name="Antonin V."/>
            <person name="Barry K.W."/>
            <person name="Bougher N.L."/>
            <person name="Buchanan P."/>
            <person name="Buyck B."/>
            <person name="Bense V."/>
            <person name="Catcheside P."/>
            <person name="Chovatia M."/>
            <person name="Cooper J."/>
            <person name="Damon W."/>
            <person name="Desjardin D."/>
            <person name="Finy P."/>
            <person name="Geml J."/>
            <person name="Haridas S."/>
            <person name="Hughes K."/>
            <person name="Justo A."/>
            <person name="Karasinski D."/>
            <person name="Kautmanova I."/>
            <person name="Kiss B."/>
            <person name="Kocsube S."/>
            <person name="Kotiranta H."/>
            <person name="LaButti K.M."/>
            <person name="Lechner B.E."/>
            <person name="Liimatainen K."/>
            <person name="Lipzen A."/>
            <person name="Lukacs Z."/>
            <person name="Mihaltcheva S."/>
            <person name="Morgado L.N."/>
            <person name="Niskanen T."/>
            <person name="Noordeloos M.E."/>
            <person name="Ohm R.A."/>
            <person name="Ortiz-Santana B."/>
            <person name="Ovrebo C."/>
            <person name="Racz N."/>
            <person name="Riley R."/>
            <person name="Savchenko A."/>
            <person name="Shiryaev A."/>
            <person name="Soop K."/>
            <person name="Spirin V."/>
            <person name="Szebenyi C."/>
            <person name="Tomsovsky M."/>
            <person name="Tulloss R.E."/>
            <person name="Uehling J."/>
            <person name="Grigoriev I.V."/>
            <person name="Vagvolgyi C."/>
            <person name="Papp T."/>
            <person name="Martin F.M."/>
            <person name="Miettinen O."/>
            <person name="Hibbett D.S."/>
            <person name="Nagy L.G."/>
        </authorList>
    </citation>
    <scope>NUCLEOTIDE SEQUENCE [LARGE SCALE GENOMIC DNA]</scope>
    <source>
        <strain evidence="1 2">FP101781</strain>
    </source>
</reference>
<dbReference type="EMBL" id="QPFP01000070">
    <property type="protein sequence ID" value="TEB24107.1"/>
    <property type="molecule type" value="Genomic_DNA"/>
</dbReference>
<evidence type="ECO:0000313" key="2">
    <source>
        <dbReference type="Proteomes" id="UP000298030"/>
    </source>
</evidence>
<gene>
    <name evidence="1" type="ORF">FA13DRAFT_1739467</name>
</gene>
<name>A0A4Y7SQG4_COPMI</name>
<proteinExistence type="predicted"/>
<dbReference type="AlphaFoldDB" id="A0A4Y7SQG4"/>
<sequence length="57" mass="6437">MSCLAPEGQHWESYLPSSESDIAFPLNQSSKPRTSVAVVRFEQYVYLIRSCIVLSES</sequence>
<evidence type="ECO:0000313" key="1">
    <source>
        <dbReference type="EMBL" id="TEB24107.1"/>
    </source>
</evidence>
<keyword evidence="2" id="KW-1185">Reference proteome</keyword>
<organism evidence="1 2">
    <name type="scientific">Coprinellus micaceus</name>
    <name type="common">Glistening ink-cap mushroom</name>
    <name type="synonym">Coprinus micaceus</name>
    <dbReference type="NCBI Taxonomy" id="71717"/>
    <lineage>
        <taxon>Eukaryota</taxon>
        <taxon>Fungi</taxon>
        <taxon>Dikarya</taxon>
        <taxon>Basidiomycota</taxon>
        <taxon>Agaricomycotina</taxon>
        <taxon>Agaricomycetes</taxon>
        <taxon>Agaricomycetidae</taxon>
        <taxon>Agaricales</taxon>
        <taxon>Agaricineae</taxon>
        <taxon>Psathyrellaceae</taxon>
        <taxon>Coprinellus</taxon>
    </lineage>
</organism>
<accession>A0A4Y7SQG4</accession>